<gene>
    <name evidence="4" type="ORF">GCM10011354_00140</name>
</gene>
<dbReference type="RefSeq" id="WP_205745365.1">
    <property type="nucleotide sequence ID" value="NZ_BMHA01000001.1"/>
</dbReference>
<evidence type="ECO:0000256" key="2">
    <source>
        <dbReference type="ARBA" id="ARBA00023027"/>
    </source>
</evidence>
<accession>A0A8J3ABJ0</accession>
<dbReference type="PANTHER" id="PTHR43333:SF1">
    <property type="entry name" value="D-ISOMER SPECIFIC 2-HYDROXYACID DEHYDROGENASE NAD-BINDING DOMAIN-CONTAINING PROTEIN"/>
    <property type="match status" value="1"/>
</dbReference>
<evidence type="ECO:0000256" key="1">
    <source>
        <dbReference type="ARBA" id="ARBA00023002"/>
    </source>
</evidence>
<dbReference type="PANTHER" id="PTHR43333">
    <property type="entry name" value="2-HACID_DH_C DOMAIN-CONTAINING PROTEIN"/>
    <property type="match status" value="1"/>
</dbReference>
<dbReference type="Pfam" id="PF02826">
    <property type="entry name" value="2-Hacid_dh_C"/>
    <property type="match status" value="1"/>
</dbReference>
<evidence type="ECO:0000313" key="4">
    <source>
        <dbReference type="EMBL" id="GGI02374.1"/>
    </source>
</evidence>
<reference evidence="4" key="2">
    <citation type="submission" date="2020-09" db="EMBL/GenBank/DDBJ databases">
        <authorList>
            <person name="Sun Q."/>
            <person name="Zhou Y."/>
        </authorList>
    </citation>
    <scope>NUCLEOTIDE SEQUENCE</scope>
    <source>
        <strain evidence="4">CGMCC 1.14988</strain>
    </source>
</reference>
<name>A0A8J3ABJ0_9ACTN</name>
<keyword evidence="2" id="KW-0520">NAD</keyword>
<protein>
    <submittedName>
        <fullName evidence="4">Dihydrofolate reductase</fullName>
    </submittedName>
</protein>
<sequence>MPANVPPRVYLQPGAPPELVEAVTSEATLVADAADANVIVWANIDGDGFLDARHDDIALVQLPFAGIDRWVAEGSIDARWTYAAAAGVYAAPVAEHALALLLAACRRLHECARASDWGKRWERAGTSLDGSVVGIVGCGGIGERLLALLRPLGASVVAVTRSGRTVEGATRSLAASQLNELWPIVDHVVLLAPATDATRSLVGAAELEAMRSTAWLHNLARGSLVDTGALLAALDDGRIAGAALDVTDPEPLPEDHPLWSHARVLITPHVACPPPVLLPHYASRVRENLRRLRQGERPLGVIDLDRGY</sequence>
<dbReference type="GO" id="GO:0051287">
    <property type="term" value="F:NAD binding"/>
    <property type="evidence" value="ECO:0007669"/>
    <property type="project" value="InterPro"/>
</dbReference>
<keyword evidence="1" id="KW-0560">Oxidoreductase</keyword>
<dbReference type="InterPro" id="IPR006140">
    <property type="entry name" value="D-isomer_DH_NAD-bd"/>
</dbReference>
<feature type="domain" description="D-isomer specific 2-hydroxyacid dehydrogenase NAD-binding" evidence="3">
    <location>
        <begin position="98"/>
        <end position="271"/>
    </location>
</feature>
<comment type="caution">
    <text evidence="4">The sequence shown here is derived from an EMBL/GenBank/DDBJ whole genome shotgun (WGS) entry which is preliminary data.</text>
</comment>
<organism evidence="4 5">
    <name type="scientific">Egicoccus halophilus</name>
    <dbReference type="NCBI Taxonomy" id="1670830"/>
    <lineage>
        <taxon>Bacteria</taxon>
        <taxon>Bacillati</taxon>
        <taxon>Actinomycetota</taxon>
        <taxon>Nitriliruptoria</taxon>
        <taxon>Egicoccales</taxon>
        <taxon>Egicoccaceae</taxon>
        <taxon>Egicoccus</taxon>
    </lineage>
</organism>
<dbReference type="AlphaFoldDB" id="A0A8J3ABJ0"/>
<dbReference type="SUPFAM" id="SSF51735">
    <property type="entry name" value="NAD(P)-binding Rossmann-fold domains"/>
    <property type="match status" value="1"/>
</dbReference>
<keyword evidence="5" id="KW-1185">Reference proteome</keyword>
<reference evidence="4" key="1">
    <citation type="journal article" date="2014" name="Int. J. Syst. Evol. Microbiol.">
        <title>Complete genome sequence of Corynebacterium casei LMG S-19264T (=DSM 44701T), isolated from a smear-ripened cheese.</title>
        <authorList>
            <consortium name="US DOE Joint Genome Institute (JGI-PGF)"/>
            <person name="Walter F."/>
            <person name="Albersmeier A."/>
            <person name="Kalinowski J."/>
            <person name="Ruckert C."/>
        </authorList>
    </citation>
    <scope>NUCLEOTIDE SEQUENCE</scope>
    <source>
        <strain evidence="4">CGMCC 1.14988</strain>
    </source>
</reference>
<dbReference type="EMBL" id="BMHA01000001">
    <property type="protein sequence ID" value="GGI02374.1"/>
    <property type="molecule type" value="Genomic_DNA"/>
</dbReference>
<evidence type="ECO:0000259" key="3">
    <source>
        <dbReference type="Pfam" id="PF02826"/>
    </source>
</evidence>
<proteinExistence type="predicted"/>
<dbReference type="GO" id="GO:0016491">
    <property type="term" value="F:oxidoreductase activity"/>
    <property type="evidence" value="ECO:0007669"/>
    <property type="project" value="UniProtKB-KW"/>
</dbReference>
<dbReference type="InterPro" id="IPR036291">
    <property type="entry name" value="NAD(P)-bd_dom_sf"/>
</dbReference>
<dbReference type="Proteomes" id="UP000650511">
    <property type="component" value="Unassembled WGS sequence"/>
</dbReference>
<dbReference type="Gene3D" id="3.40.50.720">
    <property type="entry name" value="NAD(P)-binding Rossmann-like Domain"/>
    <property type="match status" value="2"/>
</dbReference>
<evidence type="ECO:0000313" key="5">
    <source>
        <dbReference type="Proteomes" id="UP000650511"/>
    </source>
</evidence>